<comment type="caution">
    <text evidence="3">The sequence shown here is derived from an EMBL/GenBank/DDBJ whole genome shotgun (WGS) entry which is preliminary data.</text>
</comment>
<feature type="region of interest" description="Disordered" evidence="1">
    <location>
        <begin position="536"/>
        <end position="652"/>
    </location>
</feature>
<dbReference type="PANTHER" id="PTHR33112">
    <property type="entry name" value="DOMAIN PROTEIN, PUTATIVE-RELATED"/>
    <property type="match status" value="1"/>
</dbReference>
<accession>A0AAE0DC69</accession>
<proteinExistence type="predicted"/>
<sequence length="720" mass="81866">MKESILKCETACHHSKLESHCPTRLIDVCPTLDDPTAVRLVEKSEFSDGEIPRYAALSYCWGTASEAATQLRTKVATLASFKDGISRSEMSQVLRDGIEVCRSLCIRYLWIDAICIIQDDEEDWQRESRMMAHIYSNACVTLAATSSNSCHETFLGRDHGKVTVPFISRLRPRIMGHYDIRPLGFGWMDAWQLSEHSRSSWVWRGWVVQEHMMSTRILLFGTRRIQFECGDSRGFEDQAVTAVRKHRDDDVFMIMRTLLEKDKASGLERSDIYEQWGILLDTLLCRLFTFDTDKLPALSGMAKVCAELTGDTCHDYIAGLWREDLPFGLLWFPICTWMERYNINLQQLTDQLRQPSQYISPSWSPIRLNFLHIKNGIWGRFIRRADLVTRCTINEARTMVEGENPWGRVQGGFVRIHGKFGNVPSDLFHWTCSSEGFGRRYLRDAGRLVAYCQTDCWTHDELWPGDGLKLLVLGTSEASGSYLKAAHITRNNGQWDDNWHCYNAVHRNYGWKTRTIHPRGRIHRVPLYAAPTPELWRYDENSDTGASTGSEEASEGDEQEEESSEDDRLSDGSSDDTRSIEKLQRGTGSTEHGTVRSNPTKQLHVDPDSEGDSTSEASSTEDAVEGGHDPIEDSEAPSLHPPPPHPNNATTTETYCPIYDYFDRIGNGWRENNEDAWGLLLAPASVEGKWIRVGAWRSVVGDGGGIRYFDKFETHEVEIV</sequence>
<organism evidence="3 4">
    <name type="scientific">Colletotrichum kahawae</name>
    <name type="common">Coffee berry disease fungus</name>
    <dbReference type="NCBI Taxonomy" id="34407"/>
    <lineage>
        <taxon>Eukaryota</taxon>
        <taxon>Fungi</taxon>
        <taxon>Dikarya</taxon>
        <taxon>Ascomycota</taxon>
        <taxon>Pezizomycotina</taxon>
        <taxon>Sordariomycetes</taxon>
        <taxon>Hypocreomycetidae</taxon>
        <taxon>Glomerellales</taxon>
        <taxon>Glomerellaceae</taxon>
        <taxon>Colletotrichum</taxon>
        <taxon>Colletotrichum gloeosporioides species complex</taxon>
    </lineage>
</organism>
<dbReference type="EMBL" id="VYYT01000008">
    <property type="protein sequence ID" value="KAK2778812.1"/>
    <property type="molecule type" value="Genomic_DNA"/>
</dbReference>
<dbReference type="Pfam" id="PF06985">
    <property type="entry name" value="HET"/>
    <property type="match status" value="1"/>
</dbReference>
<dbReference type="Proteomes" id="UP001281614">
    <property type="component" value="Unassembled WGS sequence"/>
</dbReference>
<feature type="compositionally biased region" description="Polar residues" evidence="1">
    <location>
        <begin position="586"/>
        <end position="601"/>
    </location>
</feature>
<reference evidence="3" key="1">
    <citation type="submission" date="2023-02" db="EMBL/GenBank/DDBJ databases">
        <title>Colletotrichum kahawae CIFC_Que2 genome sequencing and assembly.</title>
        <authorList>
            <person name="Baroncelli R."/>
        </authorList>
    </citation>
    <scope>NUCLEOTIDE SEQUENCE</scope>
    <source>
        <strain evidence="3">CIFC_Que2</strain>
    </source>
</reference>
<feature type="compositionally biased region" description="Basic and acidic residues" evidence="1">
    <location>
        <begin position="566"/>
        <end position="584"/>
    </location>
</feature>
<feature type="compositionally biased region" description="Acidic residues" evidence="1">
    <location>
        <begin position="552"/>
        <end position="565"/>
    </location>
</feature>
<gene>
    <name evidence="3" type="ORF">CKAH01_11586</name>
</gene>
<evidence type="ECO:0000259" key="2">
    <source>
        <dbReference type="Pfam" id="PF06985"/>
    </source>
</evidence>
<keyword evidence="4" id="KW-1185">Reference proteome</keyword>
<protein>
    <submittedName>
        <fullName evidence="3">Heterokaryon incompatibility protein</fullName>
    </submittedName>
</protein>
<dbReference type="PANTHER" id="PTHR33112:SF16">
    <property type="entry name" value="HETEROKARYON INCOMPATIBILITY DOMAIN-CONTAINING PROTEIN"/>
    <property type="match status" value="1"/>
</dbReference>
<evidence type="ECO:0000256" key="1">
    <source>
        <dbReference type="SAM" id="MobiDB-lite"/>
    </source>
</evidence>
<name>A0AAE0DC69_COLKA</name>
<evidence type="ECO:0000313" key="4">
    <source>
        <dbReference type="Proteomes" id="UP001281614"/>
    </source>
</evidence>
<dbReference type="AlphaFoldDB" id="A0AAE0DC69"/>
<evidence type="ECO:0000313" key="3">
    <source>
        <dbReference type="EMBL" id="KAK2778812.1"/>
    </source>
</evidence>
<dbReference type="InterPro" id="IPR010730">
    <property type="entry name" value="HET"/>
</dbReference>
<feature type="domain" description="Heterokaryon incompatibility" evidence="2">
    <location>
        <begin position="54"/>
        <end position="210"/>
    </location>
</feature>